<feature type="domain" description="HTH CENPB-type" evidence="4">
    <location>
        <begin position="77"/>
        <end position="155"/>
    </location>
</feature>
<evidence type="ECO:0000259" key="4">
    <source>
        <dbReference type="PROSITE" id="PS51253"/>
    </source>
</evidence>
<dbReference type="GO" id="GO:0005634">
    <property type="term" value="C:nucleus"/>
    <property type="evidence" value="ECO:0007669"/>
    <property type="project" value="TreeGrafter"/>
</dbReference>
<dbReference type="GeneID" id="109698365"/>
<dbReference type="Pfam" id="PF04218">
    <property type="entry name" value="CENP-B_N"/>
    <property type="match status" value="1"/>
</dbReference>
<dbReference type="GO" id="GO:0003677">
    <property type="term" value="F:DNA binding"/>
    <property type="evidence" value="ECO:0007669"/>
    <property type="project" value="UniProtKB-KW"/>
</dbReference>
<dbReference type="OrthoDB" id="125347at2759"/>
<dbReference type="InterPro" id="IPR009057">
    <property type="entry name" value="Homeodomain-like_sf"/>
</dbReference>
<proteinExistence type="predicted"/>
<sequence length="370" mass="41085">MAPTCAKSTAKVAGKRSRRVIDLETKLKLIKDYEGGKSVMVIARQSGMSHSTIATILKNKNKVTEALKGSASLKATRLTKIREGPISDMEKLLITWIEEQTRERVPLTTMMITAKAKSLFAMLKEKAGPNYNVEFAASSGWFKRFKNRYSLHNVKVSATVTKECISGIWKKTLRRFVHGFKGFTEEEELAKMNQAVVEMADNFTLGMDEDDVELLEVVPEELGKGLSLEQKCMAEEARGKETVGGEKAELPRKFTVTGLAEAFADLNKLLKKFERMDPNPERFSLIERNVRGALSTYRQIYDTKRKQVTRGRFVNRVTSPYEEPQAGPSGGTPKGDIVVIGDDGTMSIISPEDLPVGPDGVVEDSDPDTV</sequence>
<dbReference type="Gene3D" id="1.10.10.60">
    <property type="entry name" value="Homeodomain-like"/>
    <property type="match status" value="2"/>
</dbReference>
<feature type="region of interest" description="Disordered" evidence="3">
    <location>
        <begin position="317"/>
        <end position="370"/>
    </location>
</feature>
<dbReference type="EMBL" id="GFFW01002024">
    <property type="protein sequence ID" value="JAV42764.1"/>
    <property type="molecule type" value="Transcribed_RNA"/>
</dbReference>
<dbReference type="Pfam" id="PF03221">
    <property type="entry name" value="HTH_Tnp_Tc5"/>
    <property type="match status" value="1"/>
</dbReference>
<evidence type="ECO:0000313" key="6">
    <source>
        <dbReference type="Proteomes" id="UP001732720"/>
    </source>
</evidence>
<dbReference type="SUPFAM" id="SSF46689">
    <property type="entry name" value="Homeodomain-like"/>
    <property type="match status" value="2"/>
</dbReference>
<dbReference type="AlphaFoldDB" id="A0A250YGS3"/>
<dbReference type="KEGG" id="ccan:109698365"/>
<evidence type="ECO:0000313" key="7">
    <source>
        <dbReference type="RefSeq" id="XP_020038100.1"/>
    </source>
</evidence>
<gene>
    <name evidence="7" type="primary">LOC109698365</name>
</gene>
<evidence type="ECO:0000256" key="2">
    <source>
        <dbReference type="ARBA" id="ARBA00023242"/>
    </source>
</evidence>
<evidence type="ECO:0000256" key="3">
    <source>
        <dbReference type="SAM" id="MobiDB-lite"/>
    </source>
</evidence>
<keyword evidence="2" id="KW-0539">Nucleus</keyword>
<name>A0A250YGS3_CASCN</name>
<evidence type="ECO:0000256" key="1">
    <source>
        <dbReference type="ARBA" id="ARBA00023125"/>
    </source>
</evidence>
<dbReference type="PROSITE" id="PS51253">
    <property type="entry name" value="HTH_CENPB"/>
    <property type="match status" value="1"/>
</dbReference>
<keyword evidence="1" id="KW-0238">DNA-binding</keyword>
<accession>A0A250YGS3</accession>
<reference evidence="5" key="1">
    <citation type="journal article" date="2017" name="G3 (Bethesda)">
        <title>De Novo Genome and Transcriptome Assembly of the Canadian Beaver (Castor canadensis).</title>
        <authorList>
            <person name="Lok S."/>
            <person name="Paton T.A."/>
            <person name="Wang Z."/>
            <person name="Kaur G."/>
            <person name="Walker S."/>
            <person name="Yuen R.K."/>
            <person name="Sung W.W."/>
            <person name="Whitney J."/>
            <person name="Buchanan J.A."/>
            <person name="Trost B."/>
            <person name="Singh N."/>
            <person name="Apresto B."/>
            <person name="Chen N."/>
            <person name="Coole M."/>
            <person name="Dawson T.J."/>
            <person name="Ho K.Y."/>
            <person name="Hu Z."/>
            <person name="Pullenayegum S."/>
            <person name="Samler K."/>
            <person name="Shipstone A."/>
            <person name="Tsoi F."/>
            <person name="Wang T."/>
            <person name="Pereira S.L."/>
            <person name="Rostami P."/>
            <person name="Ryan C.A."/>
            <person name="Tong A.H."/>
            <person name="Ng K."/>
            <person name="Sundaravadanam Y."/>
            <person name="Simpson J.T."/>
            <person name="Lim B.K."/>
            <person name="Engstrom M.D."/>
            <person name="Dutton C.J."/>
            <person name="Kerr K.C."/>
            <person name="Franke M."/>
            <person name="Rapley W."/>
            <person name="Wintle R.F."/>
            <person name="Scherer S.W."/>
        </authorList>
    </citation>
    <scope>NUCLEOTIDE SEQUENCE</scope>
    <source>
        <strain evidence="5">Ward</strain>
        <tissue evidence="5">Leukocyte</tissue>
    </source>
</reference>
<keyword evidence="6" id="KW-1185">Reference proteome</keyword>
<dbReference type="RefSeq" id="XP_020038100.1">
    <property type="nucleotide sequence ID" value="XM_020182511.1"/>
</dbReference>
<reference evidence="7" key="2">
    <citation type="submission" date="2025-04" db="UniProtKB">
        <authorList>
            <consortium name="RefSeq"/>
        </authorList>
    </citation>
    <scope>IDENTIFICATION</scope>
    <source>
        <tissue evidence="7">Leukocyte</tissue>
    </source>
</reference>
<dbReference type="InterPro" id="IPR006600">
    <property type="entry name" value="HTH_CenpB_DNA-bd_dom"/>
</dbReference>
<dbReference type="PANTHER" id="PTHR19303">
    <property type="entry name" value="TRANSPOSON"/>
    <property type="match status" value="1"/>
</dbReference>
<dbReference type="PANTHER" id="PTHR19303:SF26">
    <property type="entry name" value="TIGGER TRANSPOSABLE ELEMENT-DERIVED PROTEIN 1"/>
    <property type="match status" value="1"/>
</dbReference>
<dbReference type="InterPro" id="IPR050863">
    <property type="entry name" value="CenT-Element_Derived"/>
</dbReference>
<dbReference type="Proteomes" id="UP001732720">
    <property type="component" value="Chromosome 14"/>
</dbReference>
<evidence type="ECO:0000313" key="5">
    <source>
        <dbReference type="EMBL" id="JAV42764.1"/>
    </source>
</evidence>
<dbReference type="SMART" id="SM00674">
    <property type="entry name" value="CENPB"/>
    <property type="match status" value="1"/>
</dbReference>
<feature type="compositionally biased region" description="Acidic residues" evidence="3">
    <location>
        <begin position="361"/>
        <end position="370"/>
    </location>
</feature>
<protein>
    <submittedName>
        <fullName evidence="7">Tigger transposable element-derived protein 1-like isoform X1</fullName>
    </submittedName>
    <submittedName>
        <fullName evidence="5">Uncharacterized protein LOC102027544</fullName>
    </submittedName>
</protein>
<dbReference type="InterPro" id="IPR007889">
    <property type="entry name" value="HTH_Psq"/>
</dbReference>
<organism evidence="5">
    <name type="scientific">Castor canadensis</name>
    <name type="common">American beaver</name>
    <dbReference type="NCBI Taxonomy" id="51338"/>
    <lineage>
        <taxon>Eukaryota</taxon>
        <taxon>Metazoa</taxon>
        <taxon>Chordata</taxon>
        <taxon>Craniata</taxon>
        <taxon>Vertebrata</taxon>
        <taxon>Euteleostomi</taxon>
        <taxon>Mammalia</taxon>
        <taxon>Eutheria</taxon>
        <taxon>Euarchontoglires</taxon>
        <taxon>Glires</taxon>
        <taxon>Rodentia</taxon>
        <taxon>Castorimorpha</taxon>
        <taxon>Castoridae</taxon>
        <taxon>Castor</taxon>
    </lineage>
</organism>